<dbReference type="Gene3D" id="2.170.120.12">
    <property type="entry name" value="DNA-directed RNA polymerase, insert domain"/>
    <property type="match status" value="1"/>
</dbReference>
<dbReference type="GO" id="GO:0000428">
    <property type="term" value="C:DNA-directed RNA polymerase complex"/>
    <property type="evidence" value="ECO:0007669"/>
    <property type="project" value="UniProtKB-KW"/>
</dbReference>
<dbReference type="GO" id="GO:0006351">
    <property type="term" value="P:DNA-templated transcription"/>
    <property type="evidence" value="ECO:0007669"/>
    <property type="project" value="InterPro"/>
</dbReference>
<feature type="domain" description="DNA-directed RNA polymerase RpoA/D/Rpb3-type" evidence="5">
    <location>
        <begin position="12"/>
        <end position="246"/>
    </location>
</feature>
<keyword evidence="2" id="KW-0240">DNA-directed RNA polymerase</keyword>
<dbReference type="PANTHER" id="PTHR11800">
    <property type="entry name" value="DNA-DIRECTED RNA POLYMERASE"/>
    <property type="match status" value="1"/>
</dbReference>
<dbReference type="PANTHER" id="PTHR11800:SF2">
    <property type="entry name" value="DNA-DIRECTED RNA POLYMERASE II SUBUNIT RPB3"/>
    <property type="match status" value="1"/>
</dbReference>
<dbReference type="SUPFAM" id="SSF55257">
    <property type="entry name" value="RBP11-like subunits of RNA polymerase"/>
    <property type="match status" value="2"/>
</dbReference>
<comment type="subcellular location">
    <subcellularLocation>
        <location evidence="1">Virion</location>
    </subcellularLocation>
</comment>
<dbReference type="GO" id="GO:0003899">
    <property type="term" value="F:DNA-directed RNA polymerase activity"/>
    <property type="evidence" value="ECO:0007669"/>
    <property type="project" value="InterPro"/>
</dbReference>
<dbReference type="GO" id="GO:0046983">
    <property type="term" value="F:protein dimerization activity"/>
    <property type="evidence" value="ECO:0007669"/>
    <property type="project" value="InterPro"/>
</dbReference>
<dbReference type="Gene3D" id="3.30.1360.10">
    <property type="entry name" value="RNA polymerase, RBP11-like subunit"/>
    <property type="match status" value="2"/>
</dbReference>
<evidence type="ECO:0000256" key="2">
    <source>
        <dbReference type="ARBA" id="ARBA00022478"/>
    </source>
</evidence>
<dbReference type="EMBL" id="MN739021">
    <property type="protein sequence ID" value="QHT35381.1"/>
    <property type="molecule type" value="Genomic_DNA"/>
</dbReference>
<keyword evidence="3" id="KW-0946">Virion</keyword>
<evidence type="ECO:0000259" key="5">
    <source>
        <dbReference type="SMART" id="SM00662"/>
    </source>
</evidence>
<accession>A0A6C0F3E2</accession>
<organism evidence="6">
    <name type="scientific">viral metagenome</name>
    <dbReference type="NCBI Taxonomy" id="1070528"/>
    <lineage>
        <taxon>unclassified sequences</taxon>
        <taxon>metagenomes</taxon>
        <taxon>organismal metagenomes</taxon>
    </lineage>
</organism>
<evidence type="ECO:0000313" key="6">
    <source>
        <dbReference type="EMBL" id="QHT35381.1"/>
    </source>
</evidence>
<dbReference type="Pfam" id="PF01193">
    <property type="entry name" value="RNA_pol_L"/>
    <property type="match status" value="1"/>
</dbReference>
<keyword evidence="4" id="KW-0804">Transcription</keyword>
<dbReference type="InterPro" id="IPR011263">
    <property type="entry name" value="DNA-dir_RNA_pol_RpoA/D/Rpb3"/>
</dbReference>
<dbReference type="SMART" id="SM00662">
    <property type="entry name" value="RPOLD"/>
    <property type="match status" value="1"/>
</dbReference>
<evidence type="ECO:0000256" key="1">
    <source>
        <dbReference type="ARBA" id="ARBA00004328"/>
    </source>
</evidence>
<sequence>MEHSSISLKGNRLDVEFKHVPVAFVNGLRRILLAEIPTVVVRDVQILDNSTKMIHEMLRHRVEMLPINVKPEEAAVIRDTKIELRFLPPATPDLTRKEAVDVTTDDFVVDGPRKNVILKDRDLDKPLFFMNLKPSESIHVKATLAVETKGASQVCVATFKNHIDVDRAKLDKDSYVATAGDDETARAELAKIFDNFDIQRSYSVDDSGRPFWFDFAVESIGVIPAKDLLGRAAAIFKKKIEDWCNIPLLHEGDNWYSIETEEEGHTIGALAQILIYNQKVNYVSYRIVHPLLPKMIVRFNTKTEPEKVIAKFKEEAVALCETILKTV</sequence>
<evidence type="ECO:0000256" key="3">
    <source>
        <dbReference type="ARBA" id="ARBA00022844"/>
    </source>
</evidence>
<dbReference type="GO" id="GO:0044423">
    <property type="term" value="C:virion component"/>
    <property type="evidence" value="ECO:0007669"/>
    <property type="project" value="UniProtKB-KW"/>
</dbReference>
<dbReference type="AlphaFoldDB" id="A0A6C0F3E2"/>
<dbReference type="InterPro" id="IPR050518">
    <property type="entry name" value="Rpo3/RPB3_RNA_Pol_subunit"/>
</dbReference>
<dbReference type="InterPro" id="IPR036643">
    <property type="entry name" value="RNApol_insert_sf"/>
</dbReference>
<proteinExistence type="predicted"/>
<dbReference type="InterPro" id="IPR009025">
    <property type="entry name" value="RBP11-like_dimer"/>
</dbReference>
<dbReference type="SUPFAM" id="SSF56553">
    <property type="entry name" value="Insert subdomain of RNA polymerase alpha subunit"/>
    <property type="match status" value="1"/>
</dbReference>
<reference evidence="6" key="1">
    <citation type="journal article" date="2020" name="Nature">
        <title>Giant virus diversity and host interactions through global metagenomics.</title>
        <authorList>
            <person name="Schulz F."/>
            <person name="Roux S."/>
            <person name="Paez-Espino D."/>
            <person name="Jungbluth S."/>
            <person name="Walsh D.A."/>
            <person name="Denef V.J."/>
            <person name="McMahon K.D."/>
            <person name="Konstantinidis K.T."/>
            <person name="Eloe-Fadrosh E.A."/>
            <person name="Kyrpides N.C."/>
            <person name="Woyke T."/>
        </authorList>
    </citation>
    <scope>NUCLEOTIDE SEQUENCE</scope>
    <source>
        <strain evidence="6">GVMAG-M-3300009180-45</strain>
    </source>
</reference>
<protein>
    <recommendedName>
        <fullName evidence="5">DNA-directed RNA polymerase RpoA/D/Rpb3-type domain-containing protein</fullName>
    </recommendedName>
</protein>
<name>A0A6C0F3E2_9ZZZZ</name>
<dbReference type="Pfam" id="PF13656">
    <property type="entry name" value="RNA_pol_L_2"/>
    <property type="match status" value="1"/>
</dbReference>
<dbReference type="InterPro" id="IPR036603">
    <property type="entry name" value="RBP11-like"/>
</dbReference>
<evidence type="ECO:0000256" key="4">
    <source>
        <dbReference type="ARBA" id="ARBA00023163"/>
    </source>
</evidence>